<feature type="transmembrane region" description="Helical" evidence="1">
    <location>
        <begin position="94"/>
        <end position="114"/>
    </location>
</feature>
<feature type="transmembrane region" description="Helical" evidence="1">
    <location>
        <begin position="35"/>
        <end position="53"/>
    </location>
</feature>
<keyword evidence="1" id="KW-0812">Transmembrane</keyword>
<evidence type="ECO:0000256" key="1">
    <source>
        <dbReference type="SAM" id="Phobius"/>
    </source>
</evidence>
<gene>
    <name evidence="2" type="primary">hyp21</name>
</gene>
<protein>
    <submittedName>
        <fullName evidence="2">Hyp21</fullName>
    </submittedName>
</protein>
<keyword evidence="1" id="KW-1133">Transmembrane helix</keyword>
<dbReference type="EMBL" id="HQ259115">
    <property type="protein sequence ID" value="ADO51604.1"/>
    <property type="molecule type" value="Genomic_DNA"/>
</dbReference>
<name>F2WVL2_MONRO</name>
<keyword evidence="2" id="KW-0496">Mitochondrion</keyword>
<feature type="transmembrane region" description="Helical" evidence="1">
    <location>
        <begin position="65"/>
        <end position="87"/>
    </location>
</feature>
<accession>F2WVL2</accession>
<dbReference type="RefSeq" id="YP_004376383.1">
    <property type="nucleotide sequence ID" value="NC_015400.1"/>
</dbReference>
<dbReference type="AlphaFoldDB" id="F2WVL2"/>
<keyword evidence="1" id="KW-0472">Membrane</keyword>
<geneLocation type="mitochondrion" evidence="2"/>
<organism>
    <name type="scientific">Moniliophthora roreri (strain MCA 2997)</name>
    <name type="common">Cocoa frosty pod rot fungus</name>
    <name type="synonym">Crinipellis roreri</name>
    <dbReference type="NCBI Taxonomy" id="1381753"/>
    <lineage>
        <taxon>Eukaryota</taxon>
        <taxon>Fungi</taxon>
        <taxon>Dikarya</taxon>
        <taxon>Basidiomycota</taxon>
        <taxon>Agaricomycotina</taxon>
        <taxon>Agaricomycetes</taxon>
        <taxon>Agaricomycetidae</taxon>
        <taxon>Agaricales</taxon>
        <taxon>Marasmiineae</taxon>
        <taxon>Marasmiaceae</taxon>
        <taxon>Moniliophthora</taxon>
    </lineage>
</organism>
<evidence type="ECO:0000313" key="3">
    <source>
        <dbReference type="Proteomes" id="UP000017559"/>
    </source>
</evidence>
<reference evidence="2" key="1">
    <citation type="submission" date="2010-09" db="EMBL/GenBank/DDBJ databases">
        <authorList>
            <person name="Garcia O."/>
            <person name="Costa G.G.L."/>
            <person name="Tiburcio R.A."/>
            <person name="Medrano F.J."/>
            <person name="Carazzolle M.F."/>
            <person name="Thomazella D.T."/>
            <person name="Schuster S.C."/>
            <person name="Carlson J.E."/>
            <person name="Guiltinan M.J."/>
            <person name="Bailey B.A."/>
            <person name="Mieckowski P."/>
            <person name="Pereira G.A.G."/>
            <person name="Meinhardt L.W."/>
        </authorList>
    </citation>
    <scope>NUCLEOTIDE SEQUENCE</scope>
</reference>
<sequence length="201" mass="23432">MMFIIKDVINNPINKLEIAHNWSNSRVDKYSEKTFFKLEIFSINLFLLLESIISSICSKTFLDSILSLALHSWISCVYFLKNISALLTVSLSKLVGLFIISAYLFFLTVNSFIFSWIKPVLVSYPDFNVLQLWIIFWLILFSVTSWLLSSICWIICLCLRLNLSKNWSTVITNPVTSIKSWIFFQLFINNLLLPEFFSLKI</sequence>
<reference key="2">
    <citation type="journal article" date="2012" name="Fungal Biol.">
        <title>The mitochondrial genome of Moniliophthora roreri, the frosty pod rot pathogen of cacao.</title>
        <authorList>
            <person name="Costa G.G.L."/>
            <person name="Cabrera O.G."/>
            <person name="Tiburcio R.A."/>
            <person name="Medrano F.J."/>
            <person name="Carazzolle M.F."/>
            <person name="Thomazella D.P.T."/>
            <person name="Schuster S.C."/>
            <person name="Carlson J.E."/>
            <person name="Guiltinan M.J."/>
            <person name="Bailey B.A."/>
            <person name="Mieczkowski P."/>
            <person name="Pereira G.A.G."/>
            <person name="Meinhardt L.W."/>
        </authorList>
    </citation>
    <scope>NUCLEOTIDE SEQUENCE [LARGE SCALE GENOMIC DNA]</scope>
    <source>
        <strain>MCA 2997</strain>
    </source>
</reference>
<dbReference type="GeneID" id="10446106"/>
<proteinExistence type="predicted"/>
<keyword evidence="3" id="KW-1185">Reference proteome</keyword>
<feature type="transmembrane region" description="Helical" evidence="1">
    <location>
        <begin position="134"/>
        <end position="159"/>
    </location>
</feature>
<dbReference type="Proteomes" id="UP000017559">
    <property type="component" value="Mitochondrion"/>
</dbReference>
<evidence type="ECO:0000313" key="2">
    <source>
        <dbReference type="EMBL" id="ADO51604.1"/>
    </source>
</evidence>